<gene>
    <name evidence="2" type="ORF">CDL12_14562</name>
</gene>
<dbReference type="InterPro" id="IPR029058">
    <property type="entry name" value="AB_hydrolase_fold"/>
</dbReference>
<comment type="caution">
    <text evidence="2">The sequence shown here is derived from an EMBL/GenBank/DDBJ whole genome shotgun (WGS) entry which is preliminary data.</text>
</comment>
<evidence type="ECO:0000313" key="2">
    <source>
        <dbReference type="EMBL" id="PIN12834.1"/>
    </source>
</evidence>
<name>A0A2G9H5P6_9LAMI</name>
<dbReference type="Proteomes" id="UP000231279">
    <property type="component" value="Unassembled WGS sequence"/>
</dbReference>
<keyword evidence="1" id="KW-0472">Membrane</keyword>
<dbReference type="GO" id="GO:0009507">
    <property type="term" value="C:chloroplast"/>
    <property type="evidence" value="ECO:0007669"/>
    <property type="project" value="TreeGrafter"/>
</dbReference>
<dbReference type="OrthoDB" id="248387at2759"/>
<keyword evidence="3" id="KW-1185">Reference proteome</keyword>
<keyword evidence="2" id="KW-0378">Hydrolase</keyword>
<dbReference type="EMBL" id="NKXS01002604">
    <property type="protein sequence ID" value="PIN12834.1"/>
    <property type="molecule type" value="Genomic_DNA"/>
</dbReference>
<sequence>MKYVIGHETTDCLLKPISIFLDFLRYFLMKFLYFPILRVGVWEAAKWVAKMRDTACSSCSSAVILRTNINGGHFQEGGRFTHCWETAYEYAYLMKVVGATEE</sequence>
<keyword evidence="1" id="KW-1133">Transmembrane helix</keyword>
<evidence type="ECO:0000256" key="1">
    <source>
        <dbReference type="SAM" id="Phobius"/>
    </source>
</evidence>
<reference evidence="3" key="1">
    <citation type="journal article" date="2018" name="Gigascience">
        <title>Genome assembly of the Pink Ipe (Handroanthus impetiginosus, Bignoniaceae), a highly valued, ecologically keystone Neotropical timber forest tree.</title>
        <authorList>
            <person name="Silva-Junior O.B."/>
            <person name="Grattapaglia D."/>
            <person name="Novaes E."/>
            <person name="Collevatti R.G."/>
        </authorList>
    </citation>
    <scope>NUCLEOTIDE SEQUENCE [LARGE SCALE GENOMIC DNA]</scope>
    <source>
        <strain evidence="3">cv. UFG-1</strain>
    </source>
</reference>
<evidence type="ECO:0000313" key="3">
    <source>
        <dbReference type="Proteomes" id="UP000231279"/>
    </source>
</evidence>
<dbReference type="PANTHER" id="PTHR11757">
    <property type="entry name" value="PROTEASE FAMILY S9A OLIGOPEPTIDASE"/>
    <property type="match status" value="1"/>
</dbReference>
<dbReference type="GO" id="GO:0004252">
    <property type="term" value="F:serine-type endopeptidase activity"/>
    <property type="evidence" value="ECO:0007669"/>
    <property type="project" value="UniProtKB-EC"/>
</dbReference>
<proteinExistence type="predicted"/>
<organism evidence="2 3">
    <name type="scientific">Handroanthus impetiginosus</name>
    <dbReference type="NCBI Taxonomy" id="429701"/>
    <lineage>
        <taxon>Eukaryota</taxon>
        <taxon>Viridiplantae</taxon>
        <taxon>Streptophyta</taxon>
        <taxon>Embryophyta</taxon>
        <taxon>Tracheophyta</taxon>
        <taxon>Spermatophyta</taxon>
        <taxon>Magnoliopsida</taxon>
        <taxon>eudicotyledons</taxon>
        <taxon>Gunneridae</taxon>
        <taxon>Pentapetalae</taxon>
        <taxon>asterids</taxon>
        <taxon>lamiids</taxon>
        <taxon>Lamiales</taxon>
        <taxon>Bignoniaceae</taxon>
        <taxon>Crescentiina</taxon>
        <taxon>Tabebuia alliance</taxon>
        <taxon>Handroanthus</taxon>
    </lineage>
</organism>
<feature type="transmembrane region" description="Helical" evidence="1">
    <location>
        <begin position="23"/>
        <end position="42"/>
    </location>
</feature>
<keyword evidence="1" id="KW-0812">Transmembrane</keyword>
<protein>
    <submittedName>
        <fullName evidence="2">Oligopeptidase B</fullName>
        <ecNumber evidence="2">3.4.21.83</ecNumber>
    </submittedName>
</protein>
<dbReference type="EC" id="3.4.21.83" evidence="2"/>
<dbReference type="AlphaFoldDB" id="A0A2G9H5P6"/>
<dbReference type="Gene3D" id="3.40.50.1820">
    <property type="entry name" value="alpha/beta hydrolase"/>
    <property type="match status" value="1"/>
</dbReference>
<dbReference type="PANTHER" id="PTHR11757:SF12">
    <property type="entry name" value="PROLYL ENDOPEPTIDASE"/>
    <property type="match status" value="1"/>
</dbReference>
<dbReference type="InterPro" id="IPR051543">
    <property type="entry name" value="Serine_Peptidase_S9A"/>
</dbReference>
<accession>A0A2G9H5P6</accession>